<feature type="compositionally biased region" description="Basic residues" evidence="1">
    <location>
        <begin position="438"/>
        <end position="450"/>
    </location>
</feature>
<dbReference type="GO" id="GO:0004722">
    <property type="term" value="F:protein serine/threonine phosphatase activity"/>
    <property type="evidence" value="ECO:0007669"/>
    <property type="project" value="InterPro"/>
</dbReference>
<accession>A0A0L0D8X8</accession>
<dbReference type="CDD" id="cd00143">
    <property type="entry name" value="PP2Cc"/>
    <property type="match status" value="1"/>
</dbReference>
<feature type="compositionally biased region" description="Polar residues" evidence="1">
    <location>
        <begin position="415"/>
        <end position="433"/>
    </location>
</feature>
<evidence type="ECO:0000256" key="1">
    <source>
        <dbReference type="SAM" id="MobiDB-lite"/>
    </source>
</evidence>
<dbReference type="Gene3D" id="3.60.40.10">
    <property type="entry name" value="PPM-type phosphatase domain"/>
    <property type="match status" value="1"/>
</dbReference>
<dbReference type="Proteomes" id="UP000054408">
    <property type="component" value="Unassembled WGS sequence"/>
</dbReference>
<evidence type="ECO:0000313" key="3">
    <source>
        <dbReference type="EMBL" id="KNC48680.1"/>
    </source>
</evidence>
<dbReference type="SMART" id="SM00332">
    <property type="entry name" value="PP2Cc"/>
    <property type="match status" value="1"/>
</dbReference>
<dbReference type="PROSITE" id="PS51746">
    <property type="entry name" value="PPM_2"/>
    <property type="match status" value="1"/>
</dbReference>
<dbReference type="InterPro" id="IPR001932">
    <property type="entry name" value="PPM-type_phosphatase-like_dom"/>
</dbReference>
<dbReference type="OMA" id="ANAFLIM"/>
<dbReference type="eggNOG" id="KOG0700">
    <property type="taxonomic scope" value="Eukaryota"/>
</dbReference>
<feature type="domain" description="PPM-type phosphatase" evidence="2">
    <location>
        <begin position="9"/>
        <end position="352"/>
    </location>
</feature>
<reference evidence="3 4" key="1">
    <citation type="submission" date="2010-05" db="EMBL/GenBank/DDBJ databases">
        <title>The Genome Sequence of Thecamonas trahens ATCC 50062.</title>
        <authorList>
            <consortium name="The Broad Institute Genome Sequencing Platform"/>
            <person name="Russ C."/>
            <person name="Cuomo C."/>
            <person name="Shea T."/>
            <person name="Young S.K."/>
            <person name="Zeng Q."/>
            <person name="Koehrsen M."/>
            <person name="Haas B."/>
            <person name="Borodovsky M."/>
            <person name="Guigo R."/>
            <person name="Alvarado L."/>
            <person name="Berlin A."/>
            <person name="Bochicchio J."/>
            <person name="Borenstein D."/>
            <person name="Chapman S."/>
            <person name="Chen Z."/>
            <person name="Freedman E."/>
            <person name="Gellesch M."/>
            <person name="Goldberg J."/>
            <person name="Griggs A."/>
            <person name="Gujja S."/>
            <person name="Heilman E."/>
            <person name="Heiman D."/>
            <person name="Hepburn T."/>
            <person name="Howarth C."/>
            <person name="Jen D."/>
            <person name="Larson L."/>
            <person name="Mehta T."/>
            <person name="Park D."/>
            <person name="Pearson M."/>
            <person name="Roberts A."/>
            <person name="Saif S."/>
            <person name="Shenoy N."/>
            <person name="Sisk P."/>
            <person name="Stolte C."/>
            <person name="Sykes S."/>
            <person name="Thomson T."/>
            <person name="Walk T."/>
            <person name="White J."/>
            <person name="Yandava C."/>
            <person name="Burger G."/>
            <person name="Gray M.W."/>
            <person name="Holland P.W.H."/>
            <person name="King N."/>
            <person name="Lang F.B.F."/>
            <person name="Roger A.J."/>
            <person name="Ruiz-Trillo I."/>
            <person name="Lander E."/>
            <person name="Nusbaum C."/>
        </authorList>
    </citation>
    <scope>NUCLEOTIDE SEQUENCE [LARGE SCALE GENOMIC DNA]</scope>
    <source>
        <strain evidence="3 4">ATCC 50062</strain>
    </source>
</reference>
<dbReference type="STRING" id="461836.A0A0L0D8X8"/>
<evidence type="ECO:0000313" key="4">
    <source>
        <dbReference type="Proteomes" id="UP000054408"/>
    </source>
</evidence>
<dbReference type="EMBL" id="GL349434">
    <property type="protein sequence ID" value="KNC48680.1"/>
    <property type="molecule type" value="Genomic_DNA"/>
</dbReference>
<name>A0A0L0D8X8_THETB</name>
<sequence length="450" mass="47109">MAEVHQGVRTGVAVYAANSPCEDMHLQTAVGGGSVVAVLDGHGGARAVAFARNKLVAALGEALDGVPPTGVGAAMQGALLAVDDALLAEIKAKPYPTTEAEFDDKIGLMEQGACASLVWIPTHGRGEMAVAHLGDTRVVAGSPLGVAHALCEVHNAAEPAERARLQAALPKDKRLFKTYPGAEPGSLKYYVKGIVQVTRALGDGYLKDRELARLHNKAAPQFKVSPLPKEAAPYVSPHAQVASLVIGRGSKDEPAFVVVASDGLWDHMTDGEVTRFVASRLTAAALAGPARSQISDAALNATAQALIDAVLDKVAAGFELTRAELEAKVAGARGDSGRRSYHDDITVIVALLPVPPPAAVPAEASSPMVRQPSRPLMPIAEVGRDFSVVNTTAKMQALSSPPVAPVRSRRKRAPPTSTAPCSVEQSQAAESSPLQTRAQRRLKRQKRLGR</sequence>
<dbReference type="OrthoDB" id="420076at2759"/>
<organism evidence="3 4">
    <name type="scientific">Thecamonas trahens ATCC 50062</name>
    <dbReference type="NCBI Taxonomy" id="461836"/>
    <lineage>
        <taxon>Eukaryota</taxon>
        <taxon>Apusozoa</taxon>
        <taxon>Apusomonadida</taxon>
        <taxon>Apusomonadidae</taxon>
        <taxon>Thecamonas</taxon>
    </lineage>
</organism>
<dbReference type="Pfam" id="PF00481">
    <property type="entry name" value="PP2C"/>
    <property type="match status" value="1"/>
</dbReference>
<proteinExistence type="predicted"/>
<protein>
    <recommendedName>
        <fullName evidence="2">PPM-type phosphatase domain-containing protein</fullName>
    </recommendedName>
</protein>
<gene>
    <name evidence="3" type="ORF">AMSG_00457</name>
</gene>
<dbReference type="SUPFAM" id="SSF81606">
    <property type="entry name" value="PP2C-like"/>
    <property type="match status" value="1"/>
</dbReference>
<dbReference type="PANTHER" id="PTHR13832">
    <property type="entry name" value="PROTEIN PHOSPHATASE 2C"/>
    <property type="match status" value="1"/>
</dbReference>
<keyword evidence="4" id="KW-1185">Reference proteome</keyword>
<dbReference type="GeneID" id="25560265"/>
<evidence type="ECO:0000259" key="2">
    <source>
        <dbReference type="PROSITE" id="PS51746"/>
    </source>
</evidence>
<dbReference type="InterPro" id="IPR015655">
    <property type="entry name" value="PP2C"/>
</dbReference>
<dbReference type="AlphaFoldDB" id="A0A0L0D8X8"/>
<dbReference type="InterPro" id="IPR036457">
    <property type="entry name" value="PPM-type-like_dom_sf"/>
</dbReference>
<feature type="region of interest" description="Disordered" evidence="1">
    <location>
        <begin position="397"/>
        <end position="450"/>
    </location>
</feature>
<dbReference type="RefSeq" id="XP_013762736.1">
    <property type="nucleotide sequence ID" value="XM_013907282.1"/>
</dbReference>
<dbReference type="PANTHER" id="PTHR13832:SF827">
    <property type="entry name" value="PROTEIN PHOSPHATASE 1L"/>
    <property type="match status" value="1"/>
</dbReference>